<dbReference type="PANTHER" id="PTHR43719">
    <property type="entry name" value="TWO-COMPONENT HISTIDINE KINASE"/>
    <property type="match status" value="1"/>
</dbReference>
<dbReference type="GO" id="GO:0000155">
    <property type="term" value="F:phosphorelay sensor kinase activity"/>
    <property type="evidence" value="ECO:0007669"/>
    <property type="project" value="InterPro"/>
</dbReference>
<dbReference type="CDD" id="cd00082">
    <property type="entry name" value="HisKA"/>
    <property type="match status" value="1"/>
</dbReference>
<protein>
    <submittedName>
        <fullName evidence="7">Uncharacterized protein</fullName>
    </submittedName>
</protein>
<keyword evidence="4" id="KW-1133">Transmembrane helix</keyword>
<keyword evidence="3" id="KW-0175">Coiled coil</keyword>
<dbReference type="PROSITE" id="PS50109">
    <property type="entry name" value="HIS_KIN"/>
    <property type="match status" value="1"/>
</dbReference>
<evidence type="ECO:0000256" key="2">
    <source>
        <dbReference type="PROSITE-ProRule" id="PRU00169"/>
    </source>
</evidence>
<proteinExistence type="predicted"/>
<dbReference type="InterPro" id="IPR005467">
    <property type="entry name" value="His_kinase_dom"/>
</dbReference>
<sequence>MIGASLLFLSIILTLQKDYQCLKQMKNYYPIQLFFVSSIILTVVLTIRCTFSALFICLILNILECLASLIFIKKHTTFVIVIHKLSNIALITSFFFQRTFYDCTTLILYIISDTQPILALIEKKQFFLNFQYAVIFYASVSATLNKQLNDQLFLIMTMFVYFISSAPQQIFWQIAEKITNKSSIQLQQSQIQNRQLQNQLNQLQLQSSHKEMKDFIELDQPNSAKMDSFLDNHELPFKKSNISIQLSSGRPLKQSEQISIEICHQSQLQDKIWKQRLKSIPVGIALIDKNTNDFTYKNQYLDQMMTKTLQIELDDYPAYLLNQLKFKVIDQGSEYKRSYYSHYFSMKQSKANIQVEFPGRTLTQSYHTHKKKGSESSKNISEFEIHHPQKVYSLNQIINKLQDGFFDNQLNDQDHTLELYCKYQLNVNNVIHLNLKVLYSPDQVEMTVIIQDYTRQNKLQRFEEQEEFKSKMISSFSHELRTPLNSATLFFKSALLDNRLDKHIRDAYILPGLSSLTRQSHLVNDIIDFSQINAEILELQYSEFYLKELTQELTQLFKFEFKAKKIGLAFKIDYNIPPTIKSDYQRLLQILVNLLYNALKYSQHGYVLVTINADNQYNNIEFTITDEGVGITSEKLNQIQNVLKDHHTSTQDWNGFGLILSQMLLRYLGPLQNNDLIINSMGLGLGTTVQFRISNHVNIYDYYVKTRKNLKTHNQILTLPDLDEYNGLLITIKSQTESKQILNKSLTSYTAIDEFMRIPDAQNHLVSELNLLYTNGWIDKTKNFKIQKSQEQKYQKCNCRTILSVDDEIFNQQSLTCILQKFNFEIETAYNGQQAIKMIEQKKSCGQLCRKYLLILMDCQMPVLDGWQTTRILKQKFQQGQLKPIPIVGFTAFTSKSDLEQCKQVGMIEVLNKPLQVKKLKCIMEKLKLL</sequence>
<dbReference type="Pfam" id="PF02518">
    <property type="entry name" value="HATPase_c"/>
    <property type="match status" value="1"/>
</dbReference>
<evidence type="ECO:0000259" key="5">
    <source>
        <dbReference type="PROSITE" id="PS50109"/>
    </source>
</evidence>
<evidence type="ECO:0000259" key="6">
    <source>
        <dbReference type="PROSITE" id="PS50110"/>
    </source>
</evidence>
<feature type="transmembrane region" description="Helical" evidence="4">
    <location>
        <begin position="78"/>
        <end position="96"/>
    </location>
</feature>
<dbReference type="OMA" id="HIRDAYI"/>
<feature type="transmembrane region" description="Helical" evidence="4">
    <location>
        <begin position="152"/>
        <end position="172"/>
    </location>
</feature>
<evidence type="ECO:0000256" key="3">
    <source>
        <dbReference type="SAM" id="Coils"/>
    </source>
</evidence>
<accession>A0A8S1W6T0</accession>
<dbReference type="InterPro" id="IPR050956">
    <property type="entry name" value="2C_system_His_kinase"/>
</dbReference>
<feature type="domain" description="Histidine kinase" evidence="5">
    <location>
        <begin position="475"/>
        <end position="697"/>
    </location>
</feature>
<dbReference type="SMART" id="SM00388">
    <property type="entry name" value="HisKA"/>
    <property type="match status" value="1"/>
</dbReference>
<feature type="domain" description="Response regulatory" evidence="6">
    <location>
        <begin position="801"/>
        <end position="928"/>
    </location>
</feature>
<dbReference type="EMBL" id="CAJJDP010000081">
    <property type="protein sequence ID" value="CAD8184155.1"/>
    <property type="molecule type" value="Genomic_DNA"/>
</dbReference>
<keyword evidence="4" id="KW-0472">Membrane</keyword>
<keyword evidence="4" id="KW-0812">Transmembrane</keyword>
<dbReference type="SMART" id="SM00448">
    <property type="entry name" value="REC"/>
    <property type="match status" value="1"/>
</dbReference>
<organism evidence="7 8">
    <name type="scientific">Paramecium octaurelia</name>
    <dbReference type="NCBI Taxonomy" id="43137"/>
    <lineage>
        <taxon>Eukaryota</taxon>
        <taxon>Sar</taxon>
        <taxon>Alveolata</taxon>
        <taxon>Ciliophora</taxon>
        <taxon>Intramacronucleata</taxon>
        <taxon>Oligohymenophorea</taxon>
        <taxon>Peniculida</taxon>
        <taxon>Parameciidae</taxon>
        <taxon>Paramecium</taxon>
    </lineage>
</organism>
<dbReference type="OrthoDB" id="60033at2759"/>
<dbReference type="Pfam" id="PF00072">
    <property type="entry name" value="Response_reg"/>
    <property type="match status" value="1"/>
</dbReference>
<dbReference type="InterPro" id="IPR001789">
    <property type="entry name" value="Sig_transdc_resp-reg_receiver"/>
</dbReference>
<evidence type="ECO:0000313" key="8">
    <source>
        <dbReference type="Proteomes" id="UP000683925"/>
    </source>
</evidence>
<evidence type="ECO:0000256" key="1">
    <source>
        <dbReference type="ARBA" id="ARBA00022553"/>
    </source>
</evidence>
<dbReference type="PANTHER" id="PTHR43719:SF28">
    <property type="entry name" value="PEROXIDE STRESS-ACTIVATED HISTIDINE KINASE MAK1-RELATED"/>
    <property type="match status" value="1"/>
</dbReference>
<dbReference type="CDD" id="cd17546">
    <property type="entry name" value="REC_hyHK_CKI1_RcsC-like"/>
    <property type="match status" value="1"/>
</dbReference>
<dbReference type="Pfam" id="PF00512">
    <property type="entry name" value="HisKA"/>
    <property type="match status" value="1"/>
</dbReference>
<gene>
    <name evidence="7" type="ORF">POCTA_138.1.T0820170</name>
</gene>
<dbReference type="InterPro" id="IPR003661">
    <property type="entry name" value="HisK_dim/P_dom"/>
</dbReference>
<keyword evidence="8" id="KW-1185">Reference proteome</keyword>
<reference evidence="7" key="1">
    <citation type="submission" date="2021-01" db="EMBL/GenBank/DDBJ databases">
        <authorList>
            <consortium name="Genoscope - CEA"/>
            <person name="William W."/>
        </authorList>
    </citation>
    <scope>NUCLEOTIDE SEQUENCE</scope>
</reference>
<evidence type="ECO:0000313" key="7">
    <source>
        <dbReference type="EMBL" id="CAD8184155.1"/>
    </source>
</evidence>
<dbReference type="AlphaFoldDB" id="A0A8S1W6T0"/>
<feature type="modified residue" description="4-aspartylphosphate" evidence="2">
    <location>
        <position position="858"/>
    </location>
</feature>
<dbReference type="InterPro" id="IPR003594">
    <property type="entry name" value="HATPase_dom"/>
</dbReference>
<name>A0A8S1W6T0_PAROT</name>
<dbReference type="SMART" id="SM00387">
    <property type="entry name" value="HATPase_c"/>
    <property type="match status" value="1"/>
</dbReference>
<dbReference type="Proteomes" id="UP000683925">
    <property type="component" value="Unassembled WGS sequence"/>
</dbReference>
<feature type="transmembrane region" description="Helical" evidence="4">
    <location>
        <begin position="27"/>
        <end position="47"/>
    </location>
</feature>
<feature type="coiled-coil region" evidence="3">
    <location>
        <begin position="186"/>
        <end position="213"/>
    </location>
</feature>
<feature type="transmembrane region" description="Helical" evidence="4">
    <location>
        <begin position="54"/>
        <end position="72"/>
    </location>
</feature>
<dbReference type="PROSITE" id="PS50110">
    <property type="entry name" value="RESPONSE_REGULATORY"/>
    <property type="match status" value="1"/>
</dbReference>
<keyword evidence="1 2" id="KW-0597">Phosphoprotein</keyword>
<comment type="caution">
    <text evidence="7">The sequence shown here is derived from an EMBL/GenBank/DDBJ whole genome shotgun (WGS) entry which is preliminary data.</text>
</comment>
<evidence type="ECO:0000256" key="4">
    <source>
        <dbReference type="SAM" id="Phobius"/>
    </source>
</evidence>